<evidence type="ECO:0000313" key="2">
    <source>
        <dbReference type="EMBL" id="KZM72284.1"/>
    </source>
</evidence>
<dbReference type="Proteomes" id="UP000076512">
    <property type="component" value="Unassembled WGS sequence"/>
</dbReference>
<dbReference type="AlphaFoldDB" id="A0A161Z1V6"/>
<organism evidence="2 3">
    <name type="scientific">Nocardia terpenica</name>
    <dbReference type="NCBI Taxonomy" id="455432"/>
    <lineage>
        <taxon>Bacteria</taxon>
        <taxon>Bacillati</taxon>
        <taxon>Actinomycetota</taxon>
        <taxon>Actinomycetes</taxon>
        <taxon>Mycobacteriales</taxon>
        <taxon>Nocardiaceae</taxon>
        <taxon>Nocardia</taxon>
    </lineage>
</organism>
<comment type="caution">
    <text evidence="2">The sequence shown here is derived from an EMBL/GenBank/DDBJ whole genome shotgun (WGS) entry which is preliminary data.</text>
</comment>
<accession>A0A161Z1V6</accession>
<dbReference type="EMBL" id="LWGR01000009">
    <property type="protein sequence ID" value="KZM72284.1"/>
    <property type="molecule type" value="Genomic_DNA"/>
</dbReference>
<dbReference type="RefSeq" id="WP_067592789.1">
    <property type="nucleotide sequence ID" value="NZ_JABMCZ010000001.1"/>
</dbReference>
<dbReference type="Pfam" id="PF12728">
    <property type="entry name" value="HTH_17"/>
    <property type="match status" value="1"/>
</dbReference>
<sequence>MPKTSYNVEEAAAEFGLKPRDLYDAMKAYELAYHPVGRKKIILHDEMVRWLRSHQPGKPKAAA</sequence>
<evidence type="ECO:0000259" key="1">
    <source>
        <dbReference type="Pfam" id="PF12728"/>
    </source>
</evidence>
<protein>
    <recommendedName>
        <fullName evidence="1">Helix-turn-helix domain-containing protein</fullName>
    </recommendedName>
</protein>
<reference evidence="2 3" key="1">
    <citation type="submission" date="2016-04" db="EMBL/GenBank/DDBJ databases">
        <authorList>
            <person name="Evans L.H."/>
            <person name="Alamgir A."/>
            <person name="Owens N."/>
            <person name="Weber N.D."/>
            <person name="Virtaneva K."/>
            <person name="Barbian K."/>
            <person name="Babar A."/>
            <person name="Rosenke K."/>
        </authorList>
    </citation>
    <scope>NUCLEOTIDE SEQUENCE [LARGE SCALE GENOMIC DNA]</scope>
    <source>
        <strain evidence="2 3">IFM 0406</strain>
    </source>
</reference>
<evidence type="ECO:0000313" key="3">
    <source>
        <dbReference type="Proteomes" id="UP000076512"/>
    </source>
</evidence>
<feature type="domain" description="Helix-turn-helix" evidence="1">
    <location>
        <begin position="6"/>
        <end position="54"/>
    </location>
</feature>
<dbReference type="InterPro" id="IPR041657">
    <property type="entry name" value="HTH_17"/>
</dbReference>
<name>A0A161Z1V6_9NOCA</name>
<gene>
    <name evidence="2" type="ORF">AWN90_37040</name>
</gene>
<keyword evidence="3" id="KW-1185">Reference proteome</keyword>
<proteinExistence type="predicted"/>
<dbReference type="STRING" id="455432.AWN90_37040"/>